<dbReference type="EMBL" id="JANBPW010000875">
    <property type="protein sequence ID" value="KAJ1947997.1"/>
    <property type="molecule type" value="Genomic_DNA"/>
</dbReference>
<comment type="caution">
    <text evidence="1">The sequence shown here is derived from an EMBL/GenBank/DDBJ whole genome shotgun (WGS) entry which is preliminary data.</text>
</comment>
<proteinExistence type="predicted"/>
<feature type="non-terminal residue" evidence="1">
    <location>
        <position position="1"/>
    </location>
</feature>
<protein>
    <submittedName>
        <fullName evidence="1">Uncharacterized protein</fullName>
    </submittedName>
</protein>
<gene>
    <name evidence="1" type="ORF">FBU59_001795</name>
</gene>
<accession>A0ACC1JD46</accession>
<evidence type="ECO:0000313" key="1">
    <source>
        <dbReference type="EMBL" id="KAJ1947997.1"/>
    </source>
</evidence>
<name>A0ACC1JD46_9FUNG</name>
<reference evidence="1" key="1">
    <citation type="submission" date="2022-07" db="EMBL/GenBank/DDBJ databases">
        <title>Phylogenomic reconstructions and comparative analyses of Kickxellomycotina fungi.</title>
        <authorList>
            <person name="Reynolds N.K."/>
            <person name="Stajich J.E."/>
            <person name="Barry K."/>
            <person name="Grigoriev I.V."/>
            <person name="Crous P."/>
            <person name="Smith M.E."/>
        </authorList>
    </citation>
    <scope>NUCLEOTIDE SEQUENCE</scope>
    <source>
        <strain evidence="1">NRRL 5244</strain>
    </source>
</reference>
<organism evidence="1 2">
    <name type="scientific">Linderina macrospora</name>
    <dbReference type="NCBI Taxonomy" id="4868"/>
    <lineage>
        <taxon>Eukaryota</taxon>
        <taxon>Fungi</taxon>
        <taxon>Fungi incertae sedis</taxon>
        <taxon>Zoopagomycota</taxon>
        <taxon>Kickxellomycotina</taxon>
        <taxon>Kickxellomycetes</taxon>
        <taxon>Kickxellales</taxon>
        <taxon>Kickxellaceae</taxon>
        <taxon>Linderina</taxon>
    </lineage>
</organism>
<sequence>GSSLIGPGQSHTVDVVIIAPYGLKESERWFYGGYLNFELAWGGSDADVQTLVVPYAGFNGDFSKLDVLAEPSSDFPRIVDNDLKTHDDLTAFAADVNNTLVLEYRLDLPSRLVTATLLDSKNSTVGYLPDGYVEYATRNMRDAGTEMNEVEISGTVFTDSKLTKKISVPNGLYRAQIKALRPFGDTKKASDYQTWTSQVFSIA</sequence>
<dbReference type="Proteomes" id="UP001150603">
    <property type="component" value="Unassembled WGS sequence"/>
</dbReference>
<evidence type="ECO:0000313" key="2">
    <source>
        <dbReference type="Proteomes" id="UP001150603"/>
    </source>
</evidence>
<keyword evidence="2" id="KW-1185">Reference proteome</keyword>